<gene>
    <name evidence="1" type="ORF">C427_5296</name>
</gene>
<dbReference type="STRING" id="1129794.C427_5296"/>
<dbReference type="KEGG" id="gps:C427_5296"/>
<accession>K7A6Q2</accession>
<proteinExistence type="predicted"/>
<name>K7A6Q2_9ALTE</name>
<dbReference type="EMBL" id="CP003837">
    <property type="protein sequence ID" value="AGH47393.1"/>
    <property type="molecule type" value="Genomic_DNA"/>
</dbReference>
<sequence length="99" mass="10973">MQPLAANQALQNRFSHISINLTAETKANPMFLVTLENRWVLYSLLCQQTANAILCEMLKKGADLTGNTMIASRIEQESVAKSLTELGIEFAQGNFDNLN</sequence>
<dbReference type="OrthoDB" id="9971527at2"/>
<protein>
    <submittedName>
        <fullName evidence="1">Uncharacterized protein</fullName>
    </submittedName>
</protein>
<dbReference type="AlphaFoldDB" id="K7A6Q2"/>
<reference evidence="1 2" key="1">
    <citation type="journal article" date="2013" name="Genome Announc.">
        <title>Complete Genome Sequence of Glaciecola psychrophila Strain 170T.</title>
        <authorList>
            <person name="Yin J."/>
            <person name="Chen J."/>
            <person name="Liu G."/>
            <person name="Yu Y."/>
            <person name="Song L."/>
            <person name="Wang X."/>
            <person name="Qu X."/>
        </authorList>
    </citation>
    <scope>NUCLEOTIDE SEQUENCE [LARGE SCALE GENOMIC DNA]</scope>
    <source>
        <strain evidence="1 2">170</strain>
    </source>
</reference>
<keyword evidence="2" id="KW-1185">Reference proteome</keyword>
<evidence type="ECO:0000313" key="1">
    <source>
        <dbReference type="EMBL" id="AGH47393.1"/>
    </source>
</evidence>
<evidence type="ECO:0000313" key="2">
    <source>
        <dbReference type="Proteomes" id="UP000011864"/>
    </source>
</evidence>
<dbReference type="HOGENOM" id="CLU_2317681_0_0_6"/>
<dbReference type="PATRIC" id="fig|1129794.4.peg.5279"/>
<organism evidence="1 2">
    <name type="scientific">Paraglaciecola psychrophila 170</name>
    <dbReference type="NCBI Taxonomy" id="1129794"/>
    <lineage>
        <taxon>Bacteria</taxon>
        <taxon>Pseudomonadati</taxon>
        <taxon>Pseudomonadota</taxon>
        <taxon>Gammaproteobacteria</taxon>
        <taxon>Alteromonadales</taxon>
        <taxon>Alteromonadaceae</taxon>
        <taxon>Paraglaciecola</taxon>
    </lineage>
</organism>
<dbReference type="RefSeq" id="WP_007635859.1">
    <property type="nucleotide sequence ID" value="NC_020514.1"/>
</dbReference>
<dbReference type="Proteomes" id="UP000011864">
    <property type="component" value="Chromosome"/>
</dbReference>